<evidence type="ECO:0000313" key="5">
    <source>
        <dbReference type="Proteomes" id="UP000185999"/>
    </source>
</evidence>
<protein>
    <submittedName>
        <fullName evidence="4">Phospholipid-binding lipoprotein MlaA</fullName>
    </submittedName>
</protein>
<dbReference type="AlphaFoldDB" id="A0A1N7NPX1"/>
<evidence type="ECO:0000256" key="3">
    <source>
        <dbReference type="SAM" id="SignalP"/>
    </source>
</evidence>
<gene>
    <name evidence="4" type="ORF">SAMN05421760_110127</name>
</gene>
<evidence type="ECO:0000313" key="4">
    <source>
        <dbReference type="EMBL" id="SIT00367.1"/>
    </source>
</evidence>
<dbReference type="Pfam" id="PF04333">
    <property type="entry name" value="MlaA"/>
    <property type="match status" value="1"/>
</dbReference>
<sequence length="242" mass="26324">MVSKRMAGLSKNVVLGGCAALSVVFVVSGAQASVKADPWEGMNRGIYGFNKGVDRIVIKPLAKGYQAVTPDIIETGFHNFFSNLGDVTSLANNLLQFKLEASATDFSRIVFNTTFGLAGLIDVATPMGLKSTDEDFGQTLGYWGVTSGPYVVLPFLGPSSVRDGLGRIPDSYTNVWASEVDHIPSRNAGYGIDLLDTRVGFFSTEKLIAGDEYSFVRDAYLQQRKFVVKDGQMDSKFNQEDF</sequence>
<proteinExistence type="inferred from homology"/>
<dbReference type="InterPro" id="IPR007428">
    <property type="entry name" value="MlaA"/>
</dbReference>
<dbReference type="PANTHER" id="PTHR30035">
    <property type="entry name" value="LIPOPROTEIN VACJ-RELATED"/>
    <property type="match status" value="1"/>
</dbReference>
<evidence type="ECO:0000256" key="2">
    <source>
        <dbReference type="ARBA" id="ARBA00022729"/>
    </source>
</evidence>
<evidence type="ECO:0000256" key="1">
    <source>
        <dbReference type="ARBA" id="ARBA00010634"/>
    </source>
</evidence>
<dbReference type="OrthoDB" id="9785326at2"/>
<dbReference type="GO" id="GO:0016020">
    <property type="term" value="C:membrane"/>
    <property type="evidence" value="ECO:0007669"/>
    <property type="project" value="InterPro"/>
</dbReference>
<dbReference type="STRING" id="619304.SAMN05421760_110127"/>
<organism evidence="4 5">
    <name type="scientific">Neptunomonas antarctica</name>
    <dbReference type="NCBI Taxonomy" id="619304"/>
    <lineage>
        <taxon>Bacteria</taxon>
        <taxon>Pseudomonadati</taxon>
        <taxon>Pseudomonadota</taxon>
        <taxon>Gammaproteobacteria</taxon>
        <taxon>Oceanospirillales</taxon>
        <taxon>Oceanospirillaceae</taxon>
        <taxon>Neptunomonas</taxon>
    </lineage>
</organism>
<feature type="signal peptide" evidence="3">
    <location>
        <begin position="1"/>
        <end position="32"/>
    </location>
</feature>
<dbReference type="Proteomes" id="UP000185999">
    <property type="component" value="Unassembled WGS sequence"/>
</dbReference>
<feature type="chain" id="PRO_5013134301" evidence="3">
    <location>
        <begin position="33"/>
        <end position="242"/>
    </location>
</feature>
<dbReference type="PRINTS" id="PR01805">
    <property type="entry name" value="VACJLIPOPROT"/>
</dbReference>
<reference evidence="5" key="1">
    <citation type="submission" date="2017-01" db="EMBL/GenBank/DDBJ databases">
        <authorList>
            <person name="Varghese N."/>
            <person name="Submissions S."/>
        </authorList>
    </citation>
    <scope>NUCLEOTIDE SEQUENCE [LARGE SCALE GENOMIC DNA]</scope>
    <source>
        <strain evidence="5">DSM 22306</strain>
    </source>
</reference>
<dbReference type="EMBL" id="FTOE01000010">
    <property type="protein sequence ID" value="SIT00367.1"/>
    <property type="molecule type" value="Genomic_DNA"/>
</dbReference>
<dbReference type="RefSeq" id="WP_082400016.1">
    <property type="nucleotide sequence ID" value="NZ_FTOE01000010.1"/>
</dbReference>
<name>A0A1N7NPX1_9GAMM</name>
<dbReference type="GO" id="GO:0120010">
    <property type="term" value="P:intermembrane phospholipid transfer"/>
    <property type="evidence" value="ECO:0007669"/>
    <property type="project" value="TreeGrafter"/>
</dbReference>
<accession>A0A1N7NPX1</accession>
<keyword evidence="5" id="KW-1185">Reference proteome</keyword>
<keyword evidence="4" id="KW-0449">Lipoprotein</keyword>
<keyword evidence="2 3" id="KW-0732">Signal</keyword>
<comment type="similarity">
    <text evidence="1">Belongs to the MlaA family.</text>
</comment>
<dbReference type="PANTHER" id="PTHR30035:SF3">
    <property type="entry name" value="INTERMEMBRANE PHOSPHOLIPID TRANSPORT SYSTEM LIPOPROTEIN MLAA"/>
    <property type="match status" value="1"/>
</dbReference>